<dbReference type="Proteomes" id="UP000183407">
    <property type="component" value="Unassembled WGS sequence"/>
</dbReference>
<organism evidence="2 3">
    <name type="scientific">Rhodococcus jostii</name>
    <dbReference type="NCBI Taxonomy" id="132919"/>
    <lineage>
        <taxon>Bacteria</taxon>
        <taxon>Bacillati</taxon>
        <taxon>Actinomycetota</taxon>
        <taxon>Actinomycetes</taxon>
        <taxon>Mycobacteriales</taxon>
        <taxon>Nocardiaceae</taxon>
        <taxon>Rhodococcus</taxon>
    </lineage>
</organism>
<dbReference type="RefSeq" id="WP_083400535.1">
    <property type="nucleotide sequence ID" value="NZ_FNTL01000004.1"/>
</dbReference>
<protein>
    <recommendedName>
        <fullName evidence="1">DUF1937 domain-containing protein</fullName>
    </recommendedName>
</protein>
<dbReference type="AlphaFoldDB" id="A0A1H5ANX7"/>
<dbReference type="EMBL" id="FNTL01000004">
    <property type="protein sequence ID" value="SED43952.1"/>
    <property type="molecule type" value="Genomic_DNA"/>
</dbReference>
<feature type="domain" description="DUF1937" evidence="1">
    <location>
        <begin position="2"/>
        <end position="112"/>
    </location>
</feature>
<dbReference type="InterPro" id="IPR015235">
    <property type="entry name" value="DUF1937"/>
</dbReference>
<name>A0A1H5ANX7_RHOJO</name>
<evidence type="ECO:0000259" key="1">
    <source>
        <dbReference type="Pfam" id="PF09152"/>
    </source>
</evidence>
<proteinExistence type="predicted"/>
<sequence>MRKIFLACPYSHADPAVTHERFLAANEVAGHIVESGHAVFSQVSMSHPVNLTFAGKDNAKIGALWGPVDAVFMDAMEELIILDLPGWDRSSGIRREIEFFESRGRRVSVWSEASTDFVEREGCGSGCSPMVRNDAGLGRSTN</sequence>
<accession>A0A1H5ANX7</accession>
<dbReference type="Gene3D" id="3.40.50.10400">
    <property type="entry name" value="Hypothetical protein PA1492"/>
    <property type="match status" value="1"/>
</dbReference>
<dbReference type="Pfam" id="PF09152">
    <property type="entry name" value="DUF1937"/>
    <property type="match status" value="1"/>
</dbReference>
<evidence type="ECO:0000313" key="2">
    <source>
        <dbReference type="EMBL" id="SED43952.1"/>
    </source>
</evidence>
<reference evidence="3" key="1">
    <citation type="submission" date="2016-10" db="EMBL/GenBank/DDBJ databases">
        <authorList>
            <person name="Varghese N."/>
        </authorList>
    </citation>
    <scope>NUCLEOTIDE SEQUENCE [LARGE SCALE GENOMIC DNA]</scope>
    <source>
        <strain evidence="3">DSM 44719</strain>
    </source>
</reference>
<dbReference type="SUPFAM" id="SSF52309">
    <property type="entry name" value="N-(deoxy)ribosyltransferase-like"/>
    <property type="match status" value="1"/>
</dbReference>
<evidence type="ECO:0000313" key="3">
    <source>
        <dbReference type="Proteomes" id="UP000183407"/>
    </source>
</evidence>
<gene>
    <name evidence="2" type="ORF">SAMN04490220_4494</name>
</gene>
<dbReference type="OrthoDB" id="6877969at2"/>